<evidence type="ECO:0000313" key="2">
    <source>
        <dbReference type="EMBL" id="KAF3441012.1"/>
    </source>
</evidence>
<evidence type="ECO:0000313" key="3">
    <source>
        <dbReference type="Proteomes" id="UP000796880"/>
    </source>
</evidence>
<dbReference type="Proteomes" id="UP000796880">
    <property type="component" value="Unassembled WGS sequence"/>
</dbReference>
<organism evidence="2 3">
    <name type="scientific">Rhamnella rubrinervis</name>
    <dbReference type="NCBI Taxonomy" id="2594499"/>
    <lineage>
        <taxon>Eukaryota</taxon>
        <taxon>Viridiplantae</taxon>
        <taxon>Streptophyta</taxon>
        <taxon>Embryophyta</taxon>
        <taxon>Tracheophyta</taxon>
        <taxon>Spermatophyta</taxon>
        <taxon>Magnoliopsida</taxon>
        <taxon>eudicotyledons</taxon>
        <taxon>Gunneridae</taxon>
        <taxon>Pentapetalae</taxon>
        <taxon>rosids</taxon>
        <taxon>fabids</taxon>
        <taxon>Rosales</taxon>
        <taxon>Rhamnaceae</taxon>
        <taxon>rhamnoid group</taxon>
        <taxon>Rhamneae</taxon>
        <taxon>Rhamnella</taxon>
    </lineage>
</organism>
<evidence type="ECO:0000256" key="1">
    <source>
        <dbReference type="SAM" id="MobiDB-lite"/>
    </source>
</evidence>
<protein>
    <submittedName>
        <fullName evidence="2">Uncharacterized protein</fullName>
    </submittedName>
</protein>
<proteinExistence type="predicted"/>
<comment type="caution">
    <text evidence="2">The sequence shown here is derived from an EMBL/GenBank/DDBJ whole genome shotgun (WGS) entry which is preliminary data.</text>
</comment>
<gene>
    <name evidence="2" type="ORF">FNV43_RR19298</name>
</gene>
<reference evidence="2" key="1">
    <citation type="submission" date="2020-03" db="EMBL/GenBank/DDBJ databases">
        <title>A high-quality chromosome-level genome assembly of a woody plant with both climbing and erect habits, Rhamnella rubrinervis.</title>
        <authorList>
            <person name="Lu Z."/>
            <person name="Yang Y."/>
            <person name="Zhu X."/>
            <person name="Sun Y."/>
        </authorList>
    </citation>
    <scope>NUCLEOTIDE SEQUENCE</scope>
    <source>
        <strain evidence="2">BYM</strain>
        <tissue evidence="2">Leaf</tissue>
    </source>
</reference>
<sequence>MLEGRRKLSEGCRKLAEGRKKMADGRRKLLEGRRKLPGDVGSWPSQRKMADPGKLSEAVGSSRRGKLESGLAGGRRMLSGRRKLWWYYEVVGRKKMARP</sequence>
<dbReference type="OrthoDB" id="392925at2759"/>
<feature type="compositionally biased region" description="Basic and acidic residues" evidence="1">
    <location>
        <begin position="1"/>
        <end position="37"/>
    </location>
</feature>
<feature type="region of interest" description="Disordered" evidence="1">
    <location>
        <begin position="1"/>
        <end position="70"/>
    </location>
</feature>
<keyword evidence="3" id="KW-1185">Reference proteome</keyword>
<name>A0A8K0GTQ8_9ROSA</name>
<dbReference type="AlphaFoldDB" id="A0A8K0GTQ8"/>
<dbReference type="EMBL" id="VOIH02000008">
    <property type="protein sequence ID" value="KAF3441012.1"/>
    <property type="molecule type" value="Genomic_DNA"/>
</dbReference>
<accession>A0A8K0GTQ8</accession>